<proteinExistence type="predicted"/>
<sequence length="152" mass="17025">MMMNEDLPEDLRKYLHNLERKIAQLEKDLKKESAGKVALRQSNKKLKKENEKLKKELARLQGSAPVLAGSDKTAEAGGVPTSKVFYRRNRQEGKKKPTGGQPGHPGHTRKKPTPNSPPIPITLDKCPECGTPLGRTRERRRTEANSDRYSAS</sequence>
<name>A0A7G9YYD1_9EURY</name>
<dbReference type="AlphaFoldDB" id="A0A7G9YYD1"/>
<accession>A0A7G9YYD1</accession>
<reference evidence="2" key="1">
    <citation type="submission" date="2020-06" db="EMBL/GenBank/DDBJ databases">
        <title>Unique genomic features of the anaerobic methanotrophic archaea.</title>
        <authorList>
            <person name="Chadwick G.L."/>
            <person name="Skennerton C.T."/>
            <person name="Laso-Perez R."/>
            <person name="Leu A.O."/>
            <person name="Speth D.R."/>
            <person name="Yu H."/>
            <person name="Morgan-Lang C."/>
            <person name="Hatzenpichler R."/>
            <person name="Goudeau D."/>
            <person name="Malmstrom R."/>
            <person name="Brazelton W.J."/>
            <person name="Woyke T."/>
            <person name="Hallam S.J."/>
            <person name="Tyson G.W."/>
            <person name="Wegener G."/>
            <person name="Boetius A."/>
            <person name="Orphan V."/>
        </authorList>
    </citation>
    <scope>NUCLEOTIDE SEQUENCE</scope>
</reference>
<organism evidence="2">
    <name type="scientific">Candidatus Methanophagaceae archaeon ANME-1 ERB6</name>
    <dbReference type="NCBI Taxonomy" id="2759912"/>
    <lineage>
        <taxon>Archaea</taxon>
        <taxon>Methanobacteriati</taxon>
        <taxon>Methanobacteriota</taxon>
        <taxon>Stenosarchaea group</taxon>
        <taxon>Methanomicrobia</taxon>
        <taxon>Candidatus Methanophagales</taxon>
        <taxon>Candidatus Methanophagaceae</taxon>
    </lineage>
</organism>
<evidence type="ECO:0000313" key="2">
    <source>
        <dbReference type="EMBL" id="QNO53015.1"/>
    </source>
</evidence>
<evidence type="ECO:0000256" key="1">
    <source>
        <dbReference type="SAM" id="MobiDB-lite"/>
    </source>
</evidence>
<feature type="region of interest" description="Disordered" evidence="1">
    <location>
        <begin position="29"/>
        <end position="49"/>
    </location>
</feature>
<dbReference type="EMBL" id="MT631528">
    <property type="protein sequence ID" value="QNO53015.1"/>
    <property type="molecule type" value="Genomic_DNA"/>
</dbReference>
<feature type="region of interest" description="Disordered" evidence="1">
    <location>
        <begin position="61"/>
        <end position="152"/>
    </location>
</feature>
<protein>
    <submittedName>
        <fullName evidence="2">Uncharacterized protein</fullName>
    </submittedName>
</protein>
<gene>
    <name evidence="2" type="ORF">PNHJDAII_00019</name>
</gene>
<dbReference type="Gene3D" id="1.20.5.1700">
    <property type="match status" value="1"/>
</dbReference>